<dbReference type="PANTHER" id="PTHR43002">
    <property type="entry name" value="GLYCOGEN DEBRANCHING ENZYME"/>
    <property type="match status" value="1"/>
</dbReference>
<dbReference type="SUPFAM" id="SSF81296">
    <property type="entry name" value="E set domains"/>
    <property type="match status" value="2"/>
</dbReference>
<feature type="domain" description="Glycosyl hydrolase family 13 catalytic" evidence="3">
    <location>
        <begin position="493"/>
        <end position="860"/>
    </location>
</feature>
<dbReference type="GO" id="GO:0051060">
    <property type="term" value="F:pullulanase activity"/>
    <property type="evidence" value="ECO:0007669"/>
    <property type="project" value="InterPro"/>
</dbReference>
<dbReference type="Gene3D" id="2.60.40.1130">
    <property type="entry name" value="Rab geranylgeranyltransferase alpha-subunit, insert domain"/>
    <property type="match status" value="1"/>
</dbReference>
<dbReference type="SUPFAM" id="SSF51011">
    <property type="entry name" value="Glycosyl hydrolase domain"/>
    <property type="match status" value="1"/>
</dbReference>
<dbReference type="InterPro" id="IPR013783">
    <property type="entry name" value="Ig-like_fold"/>
</dbReference>
<evidence type="ECO:0000256" key="1">
    <source>
        <dbReference type="ARBA" id="ARBA00008061"/>
    </source>
</evidence>
<dbReference type="GO" id="GO:0005975">
    <property type="term" value="P:carbohydrate metabolic process"/>
    <property type="evidence" value="ECO:0007669"/>
    <property type="project" value="InterPro"/>
</dbReference>
<dbReference type="Gene3D" id="3.20.20.80">
    <property type="entry name" value="Glycosidases"/>
    <property type="match status" value="1"/>
</dbReference>
<evidence type="ECO:0000256" key="2">
    <source>
        <dbReference type="SAM" id="SignalP"/>
    </source>
</evidence>
<dbReference type="InterPro" id="IPR054409">
    <property type="entry name" value="X25_BaPul-like"/>
</dbReference>
<dbReference type="PROSITE" id="PS51318">
    <property type="entry name" value="TAT"/>
    <property type="match status" value="1"/>
</dbReference>
<dbReference type="InterPro" id="IPR004193">
    <property type="entry name" value="Glyco_hydro_13_N"/>
</dbReference>
<sequence length="1025" mass="107955">MTHHPTTSGLSPALRRKLAAALAAACATPLALGSFALPASADHTAVPQAVALVGSLQSEIGCPGDWQPDCTASRLQPVEGSATLYRATFDIPAGTYGMKIALNNSWDENYGAGGAAGGGDLVLNAPGGPVTFTYDHASHTLSDDVPDALGAEAGAHWLSADTIAWQAPSAEGTTYRLYSGPDGGLAVADGQVTGGSYTALEKTAGSLEAGLAARYPHLAGFTSLRLAGTDAGRAKELLKGQLLVAAVGADGKVTAATGVQVPGVMDTLYQGAAGQELGLTWKGNRPGLALWAPTARSVTVHTYAAGSGGEPVASRAMEPGADGVWSLTGEKEWSGAYYLYEVEVFVPETGKVERNLVTDPYSVGLSANSERSLFVDVEDKSLAPEGWKKLQKPALNKPEDLSLYELHVRDFSITDASVPEEHRGTYKAFAQQDSNGMRRLRELTSAGLNAVHLLPVNDIGTIEERRSEQLEPACNLAALPADSEEQQACVAETASKDGFNWGYDPLHYTTPEGSYATNPDGTARITEFREMVAGLNAAGARVIQDVVYNHTSSAGQSGSNNLDRIVPGYYHRLNATTGSLETSTCCANTATENTMMGKLMIDSLVTLAKTYKLDGFRFDLMGHHSKQNMLDVRAALDGLTLAKDGVDGRNITLYGEGWNFGEVANNARFVQATQENMAGTGIGTFNDRLRDAVRGGGPFDPDPRVQGFASGLFTDPNSSPANGTPEQQKASLLLAQDLIKVGLTGNLKDYSFVDRTGATVKGSDVPYNGAPAGYTSDPQEAVTYVEAHDNETLFDAFALKLPQDTPMAERTRMQTLALSTTAFSQGISFWHAGGESLRSKSLDRNSYDSGDWFNILDHTDASNGFGRGLPPKADNEDKYGYLRPLLADPTLKPAPAAIAEARSRAAELLQIRKSTPLFRLGDAALVQQKVSFPTAGPDQAPGVVVMRIDDSVGPDVDEDLTGLVVVFNAADEAVSQAVAGTTGTAYGLHPVQASGSDPVVRTAAHDPATGTFTVPARTVAVFQAG</sequence>
<comment type="caution">
    <text evidence="4">The sequence shown here is derived from an EMBL/GenBank/DDBJ whole genome shotgun (WGS) entry which is preliminary data.</text>
</comment>
<name>A0A3B0FE54_PSEPS</name>
<dbReference type="AlphaFoldDB" id="A0A3B0FE54"/>
<dbReference type="InterPro" id="IPR011839">
    <property type="entry name" value="Pullul_strch"/>
</dbReference>
<dbReference type="InterPro" id="IPR013780">
    <property type="entry name" value="Glyco_hydro_b"/>
</dbReference>
<dbReference type="Pfam" id="PF11852">
    <property type="entry name" value="Pullul_strch_C"/>
    <property type="match status" value="1"/>
</dbReference>
<evidence type="ECO:0000313" key="5">
    <source>
        <dbReference type="Proteomes" id="UP000273159"/>
    </source>
</evidence>
<dbReference type="InterPro" id="IPR006047">
    <property type="entry name" value="GH13_cat_dom"/>
</dbReference>
<dbReference type="Gene3D" id="2.60.40.1180">
    <property type="entry name" value="Golgi alpha-mannosidase II"/>
    <property type="match status" value="1"/>
</dbReference>
<dbReference type="InterPro" id="IPR014756">
    <property type="entry name" value="Ig_E-set"/>
</dbReference>
<dbReference type="CDD" id="cd02860">
    <property type="entry name" value="E_set_Pullulanase"/>
    <property type="match status" value="1"/>
</dbReference>
<proteinExistence type="inferred from homology"/>
<reference evidence="4 5" key="1">
    <citation type="submission" date="2018-10" db="EMBL/GenBank/DDBJ databases">
        <title>Genome-guide identification and characterization of bacteria that degrade polycyclic aromatic hydrocarbons and resist hexavalent chromium simultaneously.</title>
        <authorList>
            <person name="Feng H."/>
        </authorList>
    </citation>
    <scope>NUCLEOTIDE SEQUENCE [LARGE SCALE GENOMIC DNA]</scope>
    <source>
        <strain evidence="4 5">J015</strain>
    </source>
</reference>
<organism evidence="4 5">
    <name type="scientific">Pseudarthrobacter phenanthrenivorans</name>
    <name type="common">Arthrobacter phenanthrenivorans</name>
    <dbReference type="NCBI Taxonomy" id="361575"/>
    <lineage>
        <taxon>Bacteria</taxon>
        <taxon>Bacillati</taxon>
        <taxon>Actinomycetota</taxon>
        <taxon>Actinomycetes</taxon>
        <taxon>Micrococcales</taxon>
        <taxon>Micrococcaceae</taxon>
        <taxon>Pseudarthrobacter</taxon>
    </lineage>
</organism>
<gene>
    <name evidence="4" type="primary">pulA</name>
    <name evidence="4" type="ORF">D7Z96_20015</name>
</gene>
<evidence type="ECO:0000313" key="4">
    <source>
        <dbReference type="EMBL" id="RKO19791.1"/>
    </source>
</evidence>
<dbReference type="Gene3D" id="2.60.40.10">
    <property type="entry name" value="Immunoglobulins"/>
    <property type="match status" value="2"/>
</dbReference>
<dbReference type="InterPro" id="IPR040671">
    <property type="entry name" value="Pullulanase_N2"/>
</dbReference>
<keyword evidence="2" id="KW-0732">Signal</keyword>
<protein>
    <submittedName>
        <fullName evidence="4">Pullulanase-type alpha-1,6-glucosidase</fullName>
    </submittedName>
</protein>
<comment type="similarity">
    <text evidence="1">Belongs to the glycosyl hydrolase 13 family.</text>
</comment>
<feature type="signal peptide" evidence="2">
    <location>
        <begin position="1"/>
        <end position="41"/>
    </location>
</feature>
<dbReference type="Pfam" id="PF02922">
    <property type="entry name" value="CBM_48"/>
    <property type="match status" value="1"/>
</dbReference>
<dbReference type="RefSeq" id="WP_013602605.1">
    <property type="nucleotide sequence ID" value="NZ_RBNH01000032.1"/>
</dbReference>
<dbReference type="Pfam" id="PF22058">
    <property type="entry name" value="X25_BaPul_like"/>
    <property type="match status" value="1"/>
</dbReference>
<reference evidence="5" key="2">
    <citation type="submission" date="2018-10" db="EMBL/GenBank/DDBJ databases">
        <authorList>
            <person name="Wang Y."/>
            <person name="Wang J."/>
            <person name="Yang X."/>
            <person name="Wang Z."/>
            <person name="Huang Y."/>
        </authorList>
    </citation>
    <scope>NUCLEOTIDE SEQUENCE [LARGE SCALE GENOMIC DNA]</scope>
    <source>
        <strain evidence="5">J015</strain>
    </source>
</reference>
<dbReference type="Pfam" id="PF17967">
    <property type="entry name" value="Pullulanase_N2"/>
    <property type="match status" value="1"/>
</dbReference>
<feature type="chain" id="PRO_5017472809" evidence="2">
    <location>
        <begin position="42"/>
        <end position="1025"/>
    </location>
</feature>
<dbReference type="SMART" id="SM00642">
    <property type="entry name" value="Aamy"/>
    <property type="match status" value="1"/>
</dbReference>
<dbReference type="InterPro" id="IPR024561">
    <property type="entry name" value="Pullul_strch_C"/>
</dbReference>
<dbReference type="Proteomes" id="UP000273159">
    <property type="component" value="Unassembled WGS sequence"/>
</dbReference>
<dbReference type="SUPFAM" id="SSF51445">
    <property type="entry name" value="(Trans)glycosidases"/>
    <property type="match status" value="1"/>
</dbReference>
<dbReference type="EMBL" id="RBNH01000032">
    <property type="protein sequence ID" value="RKO19791.1"/>
    <property type="molecule type" value="Genomic_DNA"/>
</dbReference>
<evidence type="ECO:0000259" key="3">
    <source>
        <dbReference type="SMART" id="SM00642"/>
    </source>
</evidence>
<dbReference type="InterPro" id="IPR006311">
    <property type="entry name" value="TAT_signal"/>
</dbReference>
<dbReference type="CDD" id="cd11341">
    <property type="entry name" value="AmyAc_Pullulanase_LD-like"/>
    <property type="match status" value="1"/>
</dbReference>
<dbReference type="NCBIfam" id="TIGR02103">
    <property type="entry name" value="pullul_strch"/>
    <property type="match status" value="1"/>
</dbReference>
<dbReference type="InterPro" id="IPR017853">
    <property type="entry name" value="GH"/>
</dbReference>
<accession>A0A3B0FE54</accession>
<dbReference type="OMA" id="DKIVPWY"/>
<dbReference type="CDD" id="cd12962">
    <property type="entry name" value="X25_BaPul_like"/>
    <property type="match status" value="1"/>
</dbReference>